<organism evidence="2">
    <name type="scientific">Oryza glumipatula</name>
    <dbReference type="NCBI Taxonomy" id="40148"/>
    <lineage>
        <taxon>Eukaryota</taxon>
        <taxon>Viridiplantae</taxon>
        <taxon>Streptophyta</taxon>
        <taxon>Embryophyta</taxon>
        <taxon>Tracheophyta</taxon>
        <taxon>Spermatophyta</taxon>
        <taxon>Magnoliopsida</taxon>
        <taxon>Liliopsida</taxon>
        <taxon>Poales</taxon>
        <taxon>Poaceae</taxon>
        <taxon>BOP clade</taxon>
        <taxon>Oryzoideae</taxon>
        <taxon>Oryzeae</taxon>
        <taxon>Oryzinae</taxon>
        <taxon>Oryza</taxon>
    </lineage>
</organism>
<evidence type="ECO:0000313" key="2">
    <source>
        <dbReference type="EnsemblPlants" id="OGLUM12G06770.6"/>
    </source>
</evidence>
<feature type="compositionally biased region" description="Low complexity" evidence="1">
    <location>
        <begin position="48"/>
        <end position="69"/>
    </location>
</feature>
<feature type="compositionally biased region" description="Basic residues" evidence="1">
    <location>
        <begin position="38"/>
        <end position="47"/>
    </location>
</feature>
<dbReference type="AlphaFoldDB" id="A0A0E0BQ84"/>
<dbReference type="EnsemblPlants" id="OGLUM12G06770.6">
    <property type="protein sequence ID" value="OGLUM12G06770.6"/>
    <property type="gene ID" value="OGLUM12G06770"/>
</dbReference>
<evidence type="ECO:0000313" key="3">
    <source>
        <dbReference type="Proteomes" id="UP000026961"/>
    </source>
</evidence>
<dbReference type="Proteomes" id="UP000026961">
    <property type="component" value="Chromosome 12"/>
</dbReference>
<feature type="region of interest" description="Disordered" evidence="1">
    <location>
        <begin position="1"/>
        <end position="85"/>
    </location>
</feature>
<sequence>MGNDKPNRPSEPKRPNTGKAHPDLRLDSSSPPPDRPHNGGRWRRRRAGGASRQAARAAGAGRLLATRLSRLSESHRPGCHGNLQR</sequence>
<dbReference type="HOGENOM" id="CLU_2562041_0_0_1"/>
<keyword evidence="3" id="KW-1185">Reference proteome</keyword>
<accession>A0A0E0BQ84</accession>
<protein>
    <submittedName>
        <fullName evidence="2">Uncharacterized protein</fullName>
    </submittedName>
</protein>
<reference evidence="2" key="2">
    <citation type="submission" date="2018-05" db="EMBL/GenBank/DDBJ databases">
        <title>OgluRS3 (Oryza glumaepatula Reference Sequence Version 3).</title>
        <authorList>
            <person name="Zhang J."/>
            <person name="Kudrna D."/>
            <person name="Lee S."/>
            <person name="Talag J."/>
            <person name="Welchert J."/>
            <person name="Wing R.A."/>
        </authorList>
    </citation>
    <scope>NUCLEOTIDE SEQUENCE [LARGE SCALE GENOMIC DNA]</scope>
</reference>
<name>A0A0E0BQ84_9ORYZ</name>
<proteinExistence type="predicted"/>
<reference evidence="2" key="1">
    <citation type="submission" date="2015-04" db="UniProtKB">
        <authorList>
            <consortium name="EnsemblPlants"/>
        </authorList>
    </citation>
    <scope>IDENTIFICATION</scope>
</reference>
<dbReference type="Gramene" id="OGLUM12G06770.6">
    <property type="protein sequence ID" value="OGLUM12G06770.6"/>
    <property type="gene ID" value="OGLUM12G06770"/>
</dbReference>
<evidence type="ECO:0000256" key="1">
    <source>
        <dbReference type="SAM" id="MobiDB-lite"/>
    </source>
</evidence>
<feature type="compositionally biased region" description="Basic and acidic residues" evidence="1">
    <location>
        <begin position="1"/>
        <end position="26"/>
    </location>
</feature>